<dbReference type="Proteomes" id="UP000005938">
    <property type="component" value="Unassembled WGS sequence"/>
</dbReference>
<dbReference type="InterPro" id="IPR054168">
    <property type="entry name" value="PG_1098_Fer"/>
</dbReference>
<dbReference type="Pfam" id="PF18096">
    <property type="entry name" value="Thump_like"/>
    <property type="match status" value="1"/>
</dbReference>
<evidence type="ECO:0000313" key="3">
    <source>
        <dbReference type="EMBL" id="EID73058.1"/>
    </source>
</evidence>
<protein>
    <submittedName>
        <fullName evidence="3">Uncharacterized protein</fullName>
    </submittedName>
</protein>
<dbReference type="SUPFAM" id="SSF53335">
    <property type="entry name" value="S-adenosyl-L-methionine-dependent methyltransferases"/>
    <property type="match status" value="1"/>
</dbReference>
<dbReference type="OrthoDB" id="1000417at2"/>
<dbReference type="STRING" id="946077.W5A_10944"/>
<dbReference type="InterPro" id="IPR041497">
    <property type="entry name" value="Thump-like"/>
</dbReference>
<name>I0W9J2_9FLAO</name>
<dbReference type="Pfam" id="PF22013">
    <property type="entry name" value="PG_1098_Fer"/>
    <property type="match status" value="1"/>
</dbReference>
<gene>
    <name evidence="3" type="ORF">W5A_10944</name>
</gene>
<reference evidence="3 4" key="1">
    <citation type="journal article" date="2012" name="J. Bacteriol.">
        <title>Genome Sequence of the Halotolerant Bacterium Imtechella halotolerans K1T.</title>
        <authorList>
            <person name="Kumar S."/>
            <person name="Vikram S."/>
            <person name="Subramanian S."/>
            <person name="Raghava G.P."/>
            <person name="Pinnaka A.K."/>
        </authorList>
    </citation>
    <scope>NUCLEOTIDE SEQUENCE [LARGE SCALE GENOMIC DNA]</scope>
    <source>
        <strain evidence="3 4">K1</strain>
    </source>
</reference>
<dbReference type="Gene3D" id="3.40.50.150">
    <property type="entry name" value="Vaccinia Virus protein VP39"/>
    <property type="match status" value="1"/>
</dbReference>
<evidence type="ECO:0000259" key="1">
    <source>
        <dbReference type="Pfam" id="PF18096"/>
    </source>
</evidence>
<accession>I0W9J2</accession>
<evidence type="ECO:0000259" key="2">
    <source>
        <dbReference type="Pfam" id="PF22013"/>
    </source>
</evidence>
<sequence>MNIKILNREVQEFIKDNLTIDIPTFLLKKPVFEGISQQELAQQILSKKKCEKKLPTWFETPRIYYPPTLSIEQTSSELTALYKATLVQGSLIDITGGFGVDCYYFSQVCNTVTHCEINEELSEIAAYNSKLLNTKNISFITNDGISYISSSNAFFQWIYVDPSRRHDSKGKVFLLSDCIPNVVEHLQTLFAHSHNILIKTSPLLDIQNGLKELTHVKEIHIVAVQNETKEMLWVLKKNTNNTGQLQVVHSANQDSSTIIKAVNLLPNNEESTFSFTLEEEQNGQATYDAPKNFLYEPNSALLKAGAFQTISKRFKIDKLHKHSHLYTSEKRIDFPGRVFRIVEVMPFNKKNVKKQLQNTKAHITTRNFPDSADSLRKNYKIKDGGDLFLFFTTNLKDEKIIIICTK</sequence>
<dbReference type="PATRIC" id="fig|946077.3.peg.2210"/>
<organism evidence="3 4">
    <name type="scientific">Imtechella halotolerans K1</name>
    <dbReference type="NCBI Taxonomy" id="946077"/>
    <lineage>
        <taxon>Bacteria</taxon>
        <taxon>Pseudomonadati</taxon>
        <taxon>Bacteroidota</taxon>
        <taxon>Flavobacteriia</taxon>
        <taxon>Flavobacteriales</taxon>
        <taxon>Flavobacteriaceae</taxon>
        <taxon>Imtechella</taxon>
    </lineage>
</organism>
<dbReference type="eggNOG" id="COG2265">
    <property type="taxonomic scope" value="Bacteria"/>
</dbReference>
<feature type="domain" description="THUMP-like" evidence="1">
    <location>
        <begin position="336"/>
        <end position="406"/>
    </location>
</feature>
<feature type="domain" description="PG-1098 ferredoxin-like" evidence="2">
    <location>
        <begin position="293"/>
        <end position="335"/>
    </location>
</feature>
<evidence type="ECO:0000313" key="4">
    <source>
        <dbReference type="Proteomes" id="UP000005938"/>
    </source>
</evidence>
<proteinExistence type="predicted"/>
<dbReference type="Gene3D" id="1.10.10.1110">
    <property type="entry name" value="Methyltransferase PG1098, N-terminal domain"/>
    <property type="match status" value="1"/>
</dbReference>
<keyword evidence="4" id="KW-1185">Reference proteome</keyword>
<dbReference type="RefSeq" id="WP_008240501.1">
    <property type="nucleotide sequence ID" value="NZ_AJJU01000023.1"/>
</dbReference>
<dbReference type="AlphaFoldDB" id="I0W9J2"/>
<dbReference type="EMBL" id="AJJU01000023">
    <property type="protein sequence ID" value="EID73058.1"/>
    <property type="molecule type" value="Genomic_DNA"/>
</dbReference>
<dbReference type="InterPro" id="IPR029063">
    <property type="entry name" value="SAM-dependent_MTases_sf"/>
</dbReference>
<comment type="caution">
    <text evidence="3">The sequence shown here is derived from an EMBL/GenBank/DDBJ whole genome shotgun (WGS) entry which is preliminary data.</text>
</comment>